<evidence type="ECO:0000256" key="2">
    <source>
        <dbReference type="SAM" id="SignalP"/>
    </source>
</evidence>
<comment type="caution">
    <text evidence="3">The sequence shown here is derived from an EMBL/GenBank/DDBJ whole genome shotgun (WGS) entry which is preliminary data.</text>
</comment>
<feature type="region of interest" description="Disordered" evidence="1">
    <location>
        <begin position="1"/>
        <end position="101"/>
    </location>
</feature>
<feature type="region of interest" description="Disordered" evidence="1">
    <location>
        <begin position="146"/>
        <end position="187"/>
    </location>
</feature>
<evidence type="ECO:0000256" key="1">
    <source>
        <dbReference type="SAM" id="MobiDB-lite"/>
    </source>
</evidence>
<dbReference type="EMBL" id="PYAX01000013">
    <property type="protein sequence ID" value="PSL52390.1"/>
    <property type="molecule type" value="Genomic_DNA"/>
</dbReference>
<evidence type="ECO:0000313" key="3">
    <source>
        <dbReference type="EMBL" id="PSL52390.1"/>
    </source>
</evidence>
<feature type="compositionally biased region" description="Low complexity" evidence="1">
    <location>
        <begin position="146"/>
        <end position="159"/>
    </location>
</feature>
<keyword evidence="2" id="KW-0732">Signal</keyword>
<keyword evidence="4" id="KW-1185">Reference proteome</keyword>
<dbReference type="Proteomes" id="UP000241118">
    <property type="component" value="Unassembled WGS sequence"/>
</dbReference>
<protein>
    <submittedName>
        <fullName evidence="3">Uncharacterized protein</fullName>
    </submittedName>
</protein>
<name>A0A2P8I1R4_SACCR</name>
<dbReference type="AlphaFoldDB" id="A0A2P8I1R4"/>
<organism evidence="3 4">
    <name type="scientific">Saccharothrix carnea</name>
    <dbReference type="NCBI Taxonomy" id="1280637"/>
    <lineage>
        <taxon>Bacteria</taxon>
        <taxon>Bacillati</taxon>
        <taxon>Actinomycetota</taxon>
        <taxon>Actinomycetes</taxon>
        <taxon>Pseudonocardiales</taxon>
        <taxon>Pseudonocardiaceae</taxon>
        <taxon>Saccharothrix</taxon>
    </lineage>
</organism>
<reference evidence="3 4" key="1">
    <citation type="submission" date="2018-03" db="EMBL/GenBank/DDBJ databases">
        <title>Genomic Encyclopedia of Type Strains, Phase III (KMG-III): the genomes of soil and plant-associated and newly described type strains.</title>
        <authorList>
            <person name="Whitman W."/>
        </authorList>
    </citation>
    <scope>NUCLEOTIDE SEQUENCE [LARGE SCALE GENOMIC DNA]</scope>
    <source>
        <strain evidence="3 4">CGMCC 4.7097</strain>
    </source>
</reference>
<sequence length="337" mass="35655">MLRTRRLSKRSSAAAAAAPDAPARAAGVAPAADQPFRPTTHQPTPGPGRPTSRGPGPPAPNRPRQVGGGSPALQPPTSNPPTFTSSTPHRQTRATPLPPTCLAAKPRRAIGFAASRLRGFAQGARLASRHPVTPWLRTGLRRLCPSSRQPPFRQPRGAVGAAGPGGACLAQRPKPGARPHSNPGRHLPCHAQRLVRWDSSRLGHDPDFPRATGDTPISACPGPIHLAPGISSTAHRFTGPTPLPCLVKRRRRCAAVLAADRSTARLLAAVRARVVRGRGRGLGSWWAGGWGRRAGGWGRFERGWSRAGWGWAEGVVSAGPLVFNRGAVTVFPYIFGR</sequence>
<feature type="compositionally biased region" description="Low complexity" evidence="1">
    <location>
        <begin position="13"/>
        <end position="32"/>
    </location>
</feature>
<feature type="signal peptide" evidence="2">
    <location>
        <begin position="1"/>
        <end position="25"/>
    </location>
</feature>
<evidence type="ECO:0000313" key="4">
    <source>
        <dbReference type="Proteomes" id="UP000241118"/>
    </source>
</evidence>
<gene>
    <name evidence="3" type="ORF">B0I31_11362</name>
</gene>
<feature type="chain" id="PRO_5038568472" evidence="2">
    <location>
        <begin position="26"/>
        <end position="337"/>
    </location>
</feature>
<proteinExistence type="predicted"/>
<accession>A0A2P8I1R4</accession>